<evidence type="ECO:0000313" key="2">
    <source>
        <dbReference type="EMBL" id="TYQ03193.1"/>
    </source>
</evidence>
<feature type="transmembrane region" description="Helical" evidence="1">
    <location>
        <begin position="12"/>
        <end position="35"/>
    </location>
</feature>
<organism evidence="2">
    <name type="scientific">Nocardia globerula</name>
    <dbReference type="NCBI Taxonomy" id="1818"/>
    <lineage>
        <taxon>Bacteria</taxon>
        <taxon>Bacillati</taxon>
        <taxon>Actinomycetota</taxon>
        <taxon>Actinomycetes</taxon>
        <taxon>Mycobacteriales</taxon>
        <taxon>Nocardiaceae</taxon>
        <taxon>Nocardia</taxon>
    </lineage>
</organism>
<name>A0A652YN86_NOCGL</name>
<dbReference type="EMBL" id="VNIQ01000005">
    <property type="protein sequence ID" value="TYQ03193.1"/>
    <property type="molecule type" value="Genomic_DNA"/>
</dbReference>
<feature type="transmembrane region" description="Helical" evidence="1">
    <location>
        <begin position="82"/>
        <end position="108"/>
    </location>
</feature>
<feature type="transmembrane region" description="Helical" evidence="1">
    <location>
        <begin position="55"/>
        <end position="75"/>
    </location>
</feature>
<accession>A0A652YN86</accession>
<protein>
    <submittedName>
        <fullName evidence="2">Uncharacterized protein</fullName>
    </submittedName>
</protein>
<keyword evidence="1" id="KW-0812">Transmembrane</keyword>
<keyword evidence="1" id="KW-1133">Transmembrane helix</keyword>
<evidence type="ECO:0000256" key="1">
    <source>
        <dbReference type="SAM" id="Phobius"/>
    </source>
</evidence>
<keyword evidence="1" id="KW-0472">Membrane</keyword>
<feature type="transmembrane region" description="Helical" evidence="1">
    <location>
        <begin position="114"/>
        <end position="133"/>
    </location>
</feature>
<comment type="caution">
    <text evidence="2">The sequence shown here is derived from an EMBL/GenBank/DDBJ whole genome shotgun (WGS) entry which is preliminary data.</text>
</comment>
<dbReference type="AlphaFoldDB" id="A0A652YN86"/>
<gene>
    <name evidence="2" type="ORF">FNL38_105343</name>
</gene>
<proteinExistence type="predicted"/>
<reference evidence="2" key="1">
    <citation type="submission" date="2019-07" db="EMBL/GenBank/DDBJ databases">
        <title>Genomic Encyclopedia of Type Strains, Phase IV (KMG-IV): sequencing the most valuable type-strain genomes for metagenomic binning, comparative biology and taxonomic classification.</title>
        <authorList>
            <person name="Goeker M."/>
        </authorList>
    </citation>
    <scope>NUCLEOTIDE SEQUENCE</scope>
    <source>
        <strain evidence="2">DSM 44596</strain>
    </source>
</reference>
<sequence length="149" mass="15947">MKPAPLPPRPLRISLSVVAWFNLLSALLGMAGLTIGGGFGLPPEWIEGTVFTSYFWPGIILGVIVGGSQATTLVAQYGRFALAWGLHAAAGLIMMIWVFVEIAIILVWSPLHGIYFATGIIQTTLAVLALGAWPRPFLHQSSKQPPPTS</sequence>